<protein>
    <submittedName>
        <fullName evidence="2">Uncharacterized protein</fullName>
    </submittedName>
</protein>
<name>A0ABR1IY24_9AGAR</name>
<evidence type="ECO:0000313" key="3">
    <source>
        <dbReference type="Proteomes" id="UP001498398"/>
    </source>
</evidence>
<feature type="compositionally biased region" description="Low complexity" evidence="1">
    <location>
        <begin position="285"/>
        <end position="298"/>
    </location>
</feature>
<organism evidence="2 3">
    <name type="scientific">Marasmiellus scandens</name>
    <dbReference type="NCBI Taxonomy" id="2682957"/>
    <lineage>
        <taxon>Eukaryota</taxon>
        <taxon>Fungi</taxon>
        <taxon>Dikarya</taxon>
        <taxon>Basidiomycota</taxon>
        <taxon>Agaricomycotina</taxon>
        <taxon>Agaricomycetes</taxon>
        <taxon>Agaricomycetidae</taxon>
        <taxon>Agaricales</taxon>
        <taxon>Marasmiineae</taxon>
        <taxon>Omphalotaceae</taxon>
        <taxon>Marasmiellus</taxon>
    </lineage>
</organism>
<feature type="region of interest" description="Disordered" evidence="1">
    <location>
        <begin position="273"/>
        <end position="460"/>
    </location>
</feature>
<reference evidence="2 3" key="1">
    <citation type="submission" date="2024-01" db="EMBL/GenBank/DDBJ databases">
        <title>A draft genome for the cacao thread blight pathogen Marasmiellus scandens.</title>
        <authorList>
            <person name="Baruah I.K."/>
            <person name="Leung J."/>
            <person name="Bukari Y."/>
            <person name="Amoako-Attah I."/>
            <person name="Meinhardt L.W."/>
            <person name="Bailey B.A."/>
            <person name="Cohen S.P."/>
        </authorList>
    </citation>
    <scope>NUCLEOTIDE SEQUENCE [LARGE SCALE GENOMIC DNA]</scope>
    <source>
        <strain evidence="2 3">GH-19</strain>
    </source>
</reference>
<feature type="region of interest" description="Disordered" evidence="1">
    <location>
        <begin position="156"/>
        <end position="236"/>
    </location>
</feature>
<proteinExistence type="predicted"/>
<feature type="compositionally biased region" description="Basic residues" evidence="1">
    <location>
        <begin position="384"/>
        <end position="406"/>
    </location>
</feature>
<feature type="compositionally biased region" description="Polar residues" evidence="1">
    <location>
        <begin position="212"/>
        <end position="234"/>
    </location>
</feature>
<feature type="compositionally biased region" description="Acidic residues" evidence="1">
    <location>
        <begin position="840"/>
        <end position="853"/>
    </location>
</feature>
<feature type="compositionally biased region" description="Acidic residues" evidence="1">
    <location>
        <begin position="326"/>
        <end position="374"/>
    </location>
</feature>
<gene>
    <name evidence="2" type="ORF">VKT23_016224</name>
</gene>
<keyword evidence="3" id="KW-1185">Reference proteome</keyword>
<evidence type="ECO:0000313" key="2">
    <source>
        <dbReference type="EMBL" id="KAK7442254.1"/>
    </source>
</evidence>
<feature type="compositionally biased region" description="Basic residues" evidence="1">
    <location>
        <begin position="413"/>
        <end position="422"/>
    </location>
</feature>
<dbReference type="EMBL" id="JBANRG010000059">
    <property type="protein sequence ID" value="KAK7442254.1"/>
    <property type="molecule type" value="Genomic_DNA"/>
</dbReference>
<feature type="compositionally biased region" description="Pro residues" evidence="1">
    <location>
        <begin position="66"/>
        <end position="75"/>
    </location>
</feature>
<feature type="compositionally biased region" description="Polar residues" evidence="1">
    <location>
        <begin position="44"/>
        <end position="63"/>
    </location>
</feature>
<feature type="compositionally biased region" description="Acidic residues" evidence="1">
    <location>
        <begin position="427"/>
        <end position="445"/>
    </location>
</feature>
<feature type="compositionally biased region" description="Polar residues" evidence="1">
    <location>
        <begin position="82"/>
        <end position="96"/>
    </location>
</feature>
<comment type="caution">
    <text evidence="2">The sequence shown here is derived from an EMBL/GenBank/DDBJ whole genome shotgun (WGS) entry which is preliminary data.</text>
</comment>
<dbReference type="Proteomes" id="UP001498398">
    <property type="component" value="Unassembled WGS sequence"/>
</dbReference>
<feature type="compositionally biased region" description="Pro residues" evidence="1">
    <location>
        <begin position="180"/>
        <end position="191"/>
    </location>
</feature>
<evidence type="ECO:0000256" key="1">
    <source>
        <dbReference type="SAM" id="MobiDB-lite"/>
    </source>
</evidence>
<feature type="compositionally biased region" description="Polar residues" evidence="1">
    <location>
        <begin position="299"/>
        <end position="322"/>
    </location>
</feature>
<accession>A0ABR1IY24</accession>
<feature type="region of interest" description="Disordered" evidence="1">
    <location>
        <begin position="803"/>
        <end position="855"/>
    </location>
</feature>
<feature type="compositionally biased region" description="Basic and acidic residues" evidence="1">
    <location>
        <begin position="804"/>
        <end position="839"/>
    </location>
</feature>
<sequence length="869" mass="96669">MQTRSREPKTELRTRVVPKARKLEVYVEVPPLCRTRCTRHPSLPSVSNAPSQPLNPGQPNPSVVFTPPPPPPPHGTPVAQDSKATPTPTQVKQSPSTPAPPLPQLRVVGSISAPAAVSPLRQAPAVPAVGAALKVPSLQPQLRVEASQPAAAIMSPMRDNPAAPTVGSILPASALSPTLPRGPPPPVPPAWTYPHRLDPSLAPTHSVDPVPATQSVASTEDTGATSETRLNQPGSVPCIDLTQLKRRNHFDDEHLRFLAAQPIHPVHVPPVEQLFHDDDLPPSSPTYSLPPVSSPVYSNLNDNLADDTQPTRSLRSTKSVQFVANDEQEDKEQEDQDQEDDEIEDMPGNGCDDDYQQEGPDDEDDEQELAEEVVTENVLDAKKPRSKSTKYTSKRQSSKGKGKKSTAKSASKASKKTQKGKKLSLYEGEDDEDSDNSRDSEDDPDAPQFEPNAAKYTHAPGPLSKECLAEVNQLVYEFDTKMNAIGRKYHKSVASLWGAANMSKAGGVRELSSWNAFLAYRTKKEHAKANPGETNSDFVVRLGEEYKELMQELLGEDWEDSDQRRQVAKEHGWLDFVQEAQLEVTRDERENGVKKSTMQRCINEILKLVHLCKELKSMSAKLHVAKDQEEKGLEGKAVIQHLLNEYHSNPHSTDYLRKLYANIFNEEINEATEGERSKIKYGDFYSLASDKNVRLTHWPAGLLVEKLCAGEFPNARDLGSDKLKEFLCKRTQYWEALFKRADLRSEEEQQIVSEQDMGPHIVAWSKEEVLTPWCEQYQIPLIIDDEGTILLMVRDVSQLKAQKNAKDSKNVDDDISDTDDRRTANGKGKEKATDGGTRSDDEDDEDDEDDDTTWDPLFLGIEWFVEIEF</sequence>
<feature type="region of interest" description="Disordered" evidence="1">
    <location>
        <begin position="28"/>
        <end position="106"/>
    </location>
</feature>